<proteinExistence type="predicted"/>
<evidence type="ECO:0000313" key="4">
    <source>
        <dbReference type="Proteomes" id="UP000317494"/>
    </source>
</evidence>
<gene>
    <name evidence="3" type="ORF">SeLEV6574_g03988</name>
    <name evidence="2" type="ORF">SeMB42_g05708</name>
</gene>
<evidence type="ECO:0000259" key="1">
    <source>
        <dbReference type="Pfam" id="PF08241"/>
    </source>
</evidence>
<keyword evidence="4" id="KW-1185">Reference proteome</keyword>
<dbReference type="PANTHER" id="PTHR45036">
    <property type="entry name" value="METHYLTRANSFERASE LIKE 7B"/>
    <property type="match status" value="1"/>
</dbReference>
<dbReference type="GO" id="GO:0008757">
    <property type="term" value="F:S-adenosylmethionine-dependent methyltransferase activity"/>
    <property type="evidence" value="ECO:0007669"/>
    <property type="project" value="InterPro"/>
</dbReference>
<dbReference type="VEuPathDB" id="FungiDB:SeMB42_g05708"/>
<dbReference type="EMBL" id="QEAM01000148">
    <property type="protein sequence ID" value="TPX45245.1"/>
    <property type="molecule type" value="Genomic_DNA"/>
</dbReference>
<dbReference type="OrthoDB" id="540004at2759"/>
<dbReference type="STRING" id="286115.A0A507CPT2"/>
<dbReference type="Gene3D" id="3.40.50.150">
    <property type="entry name" value="Vaccinia Virus protein VP39"/>
    <property type="match status" value="1"/>
</dbReference>
<dbReference type="AlphaFoldDB" id="A0A507CPT2"/>
<comment type="caution">
    <text evidence="2">The sequence shown here is derived from an EMBL/GenBank/DDBJ whole genome shotgun (WGS) entry which is preliminary data.</text>
</comment>
<evidence type="ECO:0000313" key="2">
    <source>
        <dbReference type="EMBL" id="TPX41141.1"/>
    </source>
</evidence>
<protein>
    <recommendedName>
        <fullName evidence="1">Methyltransferase type 11 domain-containing protein</fullName>
    </recommendedName>
</protein>
<name>A0A507CPT2_9FUNG</name>
<evidence type="ECO:0000313" key="5">
    <source>
        <dbReference type="Proteomes" id="UP000320475"/>
    </source>
</evidence>
<dbReference type="EMBL" id="QEAN01000283">
    <property type="protein sequence ID" value="TPX41141.1"/>
    <property type="molecule type" value="Genomic_DNA"/>
</dbReference>
<organism evidence="2 4">
    <name type="scientific">Synchytrium endobioticum</name>
    <dbReference type="NCBI Taxonomy" id="286115"/>
    <lineage>
        <taxon>Eukaryota</taxon>
        <taxon>Fungi</taxon>
        <taxon>Fungi incertae sedis</taxon>
        <taxon>Chytridiomycota</taxon>
        <taxon>Chytridiomycota incertae sedis</taxon>
        <taxon>Chytridiomycetes</taxon>
        <taxon>Synchytriales</taxon>
        <taxon>Synchytriaceae</taxon>
        <taxon>Synchytrium</taxon>
    </lineage>
</organism>
<sequence>MSQPRTFSERFGIFWGWVSPAVDRRIAPLKKQVLDGLGGAVIEIGAGVGSNFKYYDLSKIQHVTAIEPNTAMHKLLEEEAAKYGFSEGKGNLTILKQAIEHVSIPSESADFVVSTLVLCSVTSLNQSVKRVASWLKPGGNIVFVEHVAHKHGTLGRSLQKSIQKPWAWIGDGCDLVRDTHEVLASEGKLDVKLFGDMRDSYSLAPPVYGIAIKAKL</sequence>
<dbReference type="Pfam" id="PF08241">
    <property type="entry name" value="Methyltransf_11"/>
    <property type="match status" value="1"/>
</dbReference>
<dbReference type="PANTHER" id="PTHR45036:SF1">
    <property type="entry name" value="METHYLTRANSFERASE LIKE 7A"/>
    <property type="match status" value="1"/>
</dbReference>
<accession>A0A507CPT2</accession>
<dbReference type="InterPro" id="IPR052356">
    <property type="entry name" value="Thiol_S-MT"/>
</dbReference>
<feature type="domain" description="Methyltransferase type 11" evidence="1">
    <location>
        <begin position="43"/>
        <end position="143"/>
    </location>
</feature>
<dbReference type="SUPFAM" id="SSF53335">
    <property type="entry name" value="S-adenosyl-L-methionine-dependent methyltransferases"/>
    <property type="match status" value="1"/>
</dbReference>
<dbReference type="InterPro" id="IPR013216">
    <property type="entry name" value="Methyltransf_11"/>
</dbReference>
<dbReference type="Proteomes" id="UP000320475">
    <property type="component" value="Unassembled WGS sequence"/>
</dbReference>
<dbReference type="InterPro" id="IPR029063">
    <property type="entry name" value="SAM-dependent_MTases_sf"/>
</dbReference>
<evidence type="ECO:0000313" key="3">
    <source>
        <dbReference type="EMBL" id="TPX45245.1"/>
    </source>
</evidence>
<reference evidence="4 5" key="1">
    <citation type="journal article" date="2019" name="Sci. Rep.">
        <title>Comparative genomics of chytrid fungi reveal insights into the obligate biotrophic and pathogenic lifestyle of Synchytrium endobioticum.</title>
        <authorList>
            <person name="van de Vossenberg B.T.L.H."/>
            <person name="Warris S."/>
            <person name="Nguyen H.D.T."/>
            <person name="van Gent-Pelzer M.P.E."/>
            <person name="Joly D.L."/>
            <person name="van de Geest H.C."/>
            <person name="Bonants P.J.M."/>
            <person name="Smith D.S."/>
            <person name="Levesque C.A."/>
            <person name="van der Lee T.A.J."/>
        </authorList>
    </citation>
    <scope>NUCLEOTIDE SEQUENCE [LARGE SCALE GENOMIC DNA]</scope>
    <source>
        <strain evidence="3 5">LEV6574</strain>
        <strain evidence="2 4">MB42</strain>
    </source>
</reference>
<dbReference type="Proteomes" id="UP000317494">
    <property type="component" value="Unassembled WGS sequence"/>
</dbReference>